<dbReference type="InterPro" id="IPR019026">
    <property type="entry name" value="Peptidase_M64_IgA"/>
</dbReference>
<organism evidence="2 3">
    <name type="scientific">Anaeromyxobacter oryzae</name>
    <dbReference type="NCBI Taxonomy" id="2918170"/>
    <lineage>
        <taxon>Bacteria</taxon>
        <taxon>Pseudomonadati</taxon>
        <taxon>Myxococcota</taxon>
        <taxon>Myxococcia</taxon>
        <taxon>Myxococcales</taxon>
        <taxon>Cystobacterineae</taxon>
        <taxon>Anaeromyxobacteraceae</taxon>
        <taxon>Anaeromyxobacter</taxon>
    </lineage>
</organism>
<gene>
    <name evidence="2" type="ORF">AMOR_22230</name>
</gene>
<dbReference type="InterPro" id="IPR024079">
    <property type="entry name" value="MetalloPept_cat_dom_sf"/>
</dbReference>
<proteinExistence type="predicted"/>
<name>A0ABM7WUP9_9BACT</name>
<dbReference type="InterPro" id="IPR038171">
    <property type="entry name" value="M64_N_sf"/>
</dbReference>
<feature type="domain" description="Peptidase M64 N-terminal" evidence="1">
    <location>
        <begin position="17"/>
        <end position="131"/>
    </location>
</feature>
<dbReference type="Gene3D" id="3.40.390.10">
    <property type="entry name" value="Collagenase (Catalytic Domain)"/>
    <property type="match status" value="1"/>
</dbReference>
<reference evidence="3" key="1">
    <citation type="journal article" date="2022" name="Int. J. Syst. Evol. Microbiol.">
        <title>Anaeromyxobacter oryzae sp. nov., Anaeromyxobacter diazotrophicus sp. nov. and Anaeromyxobacter paludicola sp. nov., isolated from paddy soils.</title>
        <authorList>
            <person name="Itoh H."/>
            <person name="Xu Z."/>
            <person name="Mise K."/>
            <person name="Masuda Y."/>
            <person name="Ushijima N."/>
            <person name="Hayakawa C."/>
            <person name="Shiratori Y."/>
            <person name="Senoo K."/>
        </authorList>
    </citation>
    <scope>NUCLEOTIDE SEQUENCE [LARGE SCALE GENOMIC DNA]</scope>
    <source>
        <strain evidence="3">Red232</strain>
    </source>
</reference>
<evidence type="ECO:0000259" key="1">
    <source>
        <dbReference type="Pfam" id="PF16217"/>
    </source>
</evidence>
<sequence length="459" mass="51677">MLGLLVAAALAAAPQPPRTLRVDYFHTGNATEERFALDRLVLEPLPFPGNPARPIDETNLGKYFFEVRDLDTNRVLYSRGFSSIYGEWETTDEARKANRTFSESLRFPAPERPVQVIVKKRGERNAFKEIWTLVVDPADRFVDTARPPSPGPVIELLRSGDPTEKLDLLLLGDGYTEKDRAKFEKDARRLVAVLFEHEPFKSRRSDFNVWGLCPPSEERGVSRPLTGQHRRSRIGATYDAFGSERYVLTFENRAMRDVASFAPYDALAILVNGQTYGGGGIFGLYVTVAADSRWSDYIFVHELGHSLGNLADEYFTSDTAYLATQDRPEPWEPNATADPKAAKWADLVTPGTPLPTPWPKDVFTKRSKEFQERRRKIRAANRPEAEMDALFLAEQKEETALLGAARYASAVGAFEGANYEANGYYRPQVDCIMFTRNPVPFCAVCQRALSRVIDLYSAR</sequence>
<protein>
    <recommendedName>
        <fullName evidence="1">Peptidase M64 N-terminal domain-containing protein</fullName>
    </recommendedName>
</protein>
<dbReference type="EMBL" id="AP025591">
    <property type="protein sequence ID" value="BDG03227.1"/>
    <property type="molecule type" value="Genomic_DNA"/>
</dbReference>
<dbReference type="Proteomes" id="UP001162891">
    <property type="component" value="Chromosome"/>
</dbReference>
<evidence type="ECO:0000313" key="2">
    <source>
        <dbReference type="EMBL" id="BDG03227.1"/>
    </source>
</evidence>
<dbReference type="Pfam" id="PF09471">
    <property type="entry name" value="Peptidase_M64"/>
    <property type="match status" value="1"/>
</dbReference>
<dbReference type="Pfam" id="PF16217">
    <property type="entry name" value="M64_N"/>
    <property type="match status" value="1"/>
</dbReference>
<dbReference type="InterPro" id="IPR032625">
    <property type="entry name" value="M64_N"/>
</dbReference>
<dbReference type="Gene3D" id="2.60.40.3250">
    <property type="entry name" value="Peptidase M64, N-terminal domain"/>
    <property type="match status" value="1"/>
</dbReference>
<accession>A0ABM7WUP9</accession>
<evidence type="ECO:0000313" key="3">
    <source>
        <dbReference type="Proteomes" id="UP001162891"/>
    </source>
</evidence>
<keyword evidence="3" id="KW-1185">Reference proteome</keyword>
<dbReference type="RefSeq" id="WP_248361043.1">
    <property type="nucleotide sequence ID" value="NZ_AP025591.1"/>
</dbReference>